<evidence type="ECO:0000259" key="1">
    <source>
        <dbReference type="Pfam" id="PF07727"/>
    </source>
</evidence>
<keyword evidence="3" id="KW-1185">Reference proteome</keyword>
<dbReference type="Pfam" id="PF07727">
    <property type="entry name" value="RVT_2"/>
    <property type="match status" value="1"/>
</dbReference>
<reference evidence="2 3" key="1">
    <citation type="submission" date="2024-01" db="EMBL/GenBank/DDBJ databases">
        <title>The complete chloroplast genome sequence of Lithospermum erythrorhizon: insights into the phylogenetic relationship among Boraginaceae species and the maternal lineages of purple gromwells.</title>
        <authorList>
            <person name="Okada T."/>
            <person name="Watanabe K."/>
        </authorList>
    </citation>
    <scope>NUCLEOTIDE SEQUENCE [LARGE SCALE GENOMIC DNA]</scope>
</reference>
<dbReference type="PANTHER" id="PTHR11439">
    <property type="entry name" value="GAG-POL-RELATED RETROTRANSPOSON"/>
    <property type="match status" value="1"/>
</dbReference>
<dbReference type="EMBL" id="BAABME010015627">
    <property type="protein sequence ID" value="GAA0142152.1"/>
    <property type="molecule type" value="Genomic_DNA"/>
</dbReference>
<sequence length="160" mass="18081">MDVYNVFLHDDLSKEVYMRLAPGFTKGPPGLACKLHKSLYGLKQAPRCSFSKLVTTLEKCGFVQSYSDYSMFTLSKGSLHLHVLVYVDDLIISALLGAKPVGFPKEQNQRLAGSTSPLLQDVERYRRLVGRLIYLSFTCPDLSFGVQMFSQFLHEARQDH</sequence>
<feature type="domain" description="Reverse transcriptase Ty1/copia-type" evidence="1">
    <location>
        <begin position="1"/>
        <end position="94"/>
    </location>
</feature>
<accession>A0AAV3NWR9</accession>
<comment type="caution">
    <text evidence="2">The sequence shown here is derived from an EMBL/GenBank/DDBJ whole genome shotgun (WGS) entry which is preliminary data.</text>
</comment>
<dbReference type="AlphaFoldDB" id="A0AAV3NWR9"/>
<dbReference type="InterPro" id="IPR043502">
    <property type="entry name" value="DNA/RNA_pol_sf"/>
</dbReference>
<dbReference type="PANTHER" id="PTHR11439:SF470">
    <property type="entry name" value="CYSTEINE-RICH RLK (RECEPTOR-LIKE PROTEIN KINASE) 8"/>
    <property type="match status" value="1"/>
</dbReference>
<evidence type="ECO:0000313" key="2">
    <source>
        <dbReference type="EMBL" id="GAA0142152.1"/>
    </source>
</evidence>
<organism evidence="2 3">
    <name type="scientific">Lithospermum erythrorhizon</name>
    <name type="common">Purple gromwell</name>
    <name type="synonym">Lithospermum officinale var. erythrorhizon</name>
    <dbReference type="NCBI Taxonomy" id="34254"/>
    <lineage>
        <taxon>Eukaryota</taxon>
        <taxon>Viridiplantae</taxon>
        <taxon>Streptophyta</taxon>
        <taxon>Embryophyta</taxon>
        <taxon>Tracheophyta</taxon>
        <taxon>Spermatophyta</taxon>
        <taxon>Magnoliopsida</taxon>
        <taxon>eudicotyledons</taxon>
        <taxon>Gunneridae</taxon>
        <taxon>Pentapetalae</taxon>
        <taxon>asterids</taxon>
        <taxon>lamiids</taxon>
        <taxon>Boraginales</taxon>
        <taxon>Boraginaceae</taxon>
        <taxon>Boraginoideae</taxon>
        <taxon>Lithospermeae</taxon>
        <taxon>Lithospermum</taxon>
    </lineage>
</organism>
<protein>
    <recommendedName>
        <fullName evidence="1">Reverse transcriptase Ty1/copia-type domain-containing protein</fullName>
    </recommendedName>
</protein>
<dbReference type="SUPFAM" id="SSF56672">
    <property type="entry name" value="DNA/RNA polymerases"/>
    <property type="match status" value="1"/>
</dbReference>
<dbReference type="Proteomes" id="UP001454036">
    <property type="component" value="Unassembled WGS sequence"/>
</dbReference>
<dbReference type="InterPro" id="IPR013103">
    <property type="entry name" value="RVT_2"/>
</dbReference>
<evidence type="ECO:0000313" key="3">
    <source>
        <dbReference type="Proteomes" id="UP001454036"/>
    </source>
</evidence>
<proteinExistence type="predicted"/>
<name>A0AAV3NWR9_LITER</name>
<gene>
    <name evidence="2" type="ORF">LIER_35526</name>
</gene>